<evidence type="ECO:0000256" key="2">
    <source>
        <dbReference type="ARBA" id="ARBA00022823"/>
    </source>
</evidence>
<evidence type="ECO:0000313" key="8">
    <source>
        <dbReference type="Proteomes" id="UP000826195"/>
    </source>
</evidence>
<comment type="cofactor">
    <cofactor evidence="5">
        <name>(R)-lipoate</name>
        <dbReference type="ChEBI" id="CHEBI:83088"/>
    </cofactor>
    <text evidence="5">Binds 1 lipoyl cofactor covalently.</text>
</comment>
<dbReference type="SUPFAM" id="SSF51230">
    <property type="entry name" value="Single hybrid motif"/>
    <property type="match status" value="1"/>
</dbReference>
<proteinExistence type="inferred from homology"/>
<dbReference type="InterPro" id="IPR017453">
    <property type="entry name" value="GCV_H_sub"/>
</dbReference>
<keyword evidence="5" id="KW-0496">Mitochondrion</keyword>
<dbReference type="PANTHER" id="PTHR11715:SF3">
    <property type="entry name" value="GLYCINE CLEAVAGE SYSTEM H PROTEIN-RELATED"/>
    <property type="match status" value="1"/>
</dbReference>
<feature type="domain" description="Lipoyl-binding" evidence="6">
    <location>
        <begin position="64"/>
        <end position="146"/>
    </location>
</feature>
<dbReference type="GO" id="GO:0009249">
    <property type="term" value="P:protein lipoylation"/>
    <property type="evidence" value="ECO:0007669"/>
    <property type="project" value="TreeGrafter"/>
</dbReference>
<dbReference type="PROSITE" id="PS00189">
    <property type="entry name" value="LIPOYL"/>
    <property type="match status" value="1"/>
</dbReference>
<evidence type="ECO:0000256" key="5">
    <source>
        <dbReference type="RuleBase" id="RU364055"/>
    </source>
</evidence>
<keyword evidence="3 5" id="KW-0809">Transit peptide</keyword>
<sequence>MAQLVSQLTRQTIKNLSCVNTIKYLSCQKKSTAHVYVRTIVTTSILADRWYTDKHEWIELNDDIGTVGISNYAQDALGDVVYAQLPDVGTVIKKEEEVGALESVKAASEIISPITGKVIEKNTLVENKPGLINTSPYKDGWLFKVKVDDVNEVKSLMNEESYEEFLKSDPH</sequence>
<dbReference type="Pfam" id="PF01597">
    <property type="entry name" value="GCV_H"/>
    <property type="match status" value="1"/>
</dbReference>
<comment type="similarity">
    <text evidence="1 5">Belongs to the GcvH family.</text>
</comment>
<evidence type="ECO:0000259" key="6">
    <source>
        <dbReference type="PROSITE" id="PS50968"/>
    </source>
</evidence>
<feature type="modified residue" description="N6-lipoyllysine" evidence="4">
    <location>
        <position position="105"/>
    </location>
</feature>
<comment type="caution">
    <text evidence="7">The sequence shown here is derived from an EMBL/GenBank/DDBJ whole genome shotgun (WGS) entry which is preliminary data.</text>
</comment>
<gene>
    <name evidence="7" type="ORF">KQX54_016005</name>
</gene>
<name>A0AAV7HZ62_COTGL</name>
<keyword evidence="2 4" id="KW-0450">Lipoyl</keyword>
<dbReference type="InterPro" id="IPR002930">
    <property type="entry name" value="GCV_H"/>
</dbReference>
<dbReference type="GO" id="GO:0019464">
    <property type="term" value="P:glycine decarboxylation via glycine cleavage system"/>
    <property type="evidence" value="ECO:0007669"/>
    <property type="project" value="UniProtKB-UniRule"/>
</dbReference>
<dbReference type="EMBL" id="JAHXZJ010002982">
    <property type="protein sequence ID" value="KAH0535354.1"/>
    <property type="molecule type" value="Genomic_DNA"/>
</dbReference>
<evidence type="ECO:0000256" key="4">
    <source>
        <dbReference type="PIRSR" id="PIRSR617453-50"/>
    </source>
</evidence>
<evidence type="ECO:0000256" key="3">
    <source>
        <dbReference type="ARBA" id="ARBA00022946"/>
    </source>
</evidence>
<comment type="subcellular location">
    <subcellularLocation>
        <location evidence="5">Mitochondrion</location>
    </subcellularLocation>
</comment>
<dbReference type="CDD" id="cd06848">
    <property type="entry name" value="GCS_H"/>
    <property type="match status" value="1"/>
</dbReference>
<dbReference type="GO" id="GO:0005960">
    <property type="term" value="C:glycine cleavage complex"/>
    <property type="evidence" value="ECO:0007669"/>
    <property type="project" value="UniProtKB-UniRule"/>
</dbReference>
<comment type="function">
    <text evidence="5">The H protein shuttles the methylamine group of glycine from the P protein to the T protein.</text>
</comment>
<evidence type="ECO:0000256" key="1">
    <source>
        <dbReference type="ARBA" id="ARBA00009249"/>
    </source>
</evidence>
<keyword evidence="8" id="KW-1185">Reference proteome</keyword>
<dbReference type="InterPro" id="IPR000089">
    <property type="entry name" value="Biotin_lipoyl"/>
</dbReference>
<comment type="subunit">
    <text evidence="5">The glycine cleavage system is composed of four proteins: P, T, L and H.</text>
</comment>
<evidence type="ECO:0000313" key="7">
    <source>
        <dbReference type="EMBL" id="KAH0535354.1"/>
    </source>
</evidence>
<dbReference type="AlphaFoldDB" id="A0AAV7HZ62"/>
<dbReference type="PANTHER" id="PTHR11715">
    <property type="entry name" value="GLYCINE CLEAVAGE SYSTEM H PROTEIN"/>
    <property type="match status" value="1"/>
</dbReference>
<dbReference type="InterPro" id="IPR033753">
    <property type="entry name" value="GCV_H/Fam206"/>
</dbReference>
<accession>A0AAV7HZ62</accession>
<dbReference type="HAMAP" id="MF_00272">
    <property type="entry name" value="GcvH"/>
    <property type="match status" value="1"/>
</dbReference>
<dbReference type="GO" id="GO:0005739">
    <property type="term" value="C:mitochondrion"/>
    <property type="evidence" value="ECO:0007669"/>
    <property type="project" value="UniProtKB-SubCell"/>
</dbReference>
<dbReference type="NCBIfam" id="NF002270">
    <property type="entry name" value="PRK01202.1"/>
    <property type="match status" value="1"/>
</dbReference>
<dbReference type="InterPro" id="IPR003016">
    <property type="entry name" value="2-oxoA_DH_lipoyl-BS"/>
</dbReference>
<dbReference type="Gene3D" id="2.40.50.100">
    <property type="match status" value="1"/>
</dbReference>
<dbReference type="PROSITE" id="PS50968">
    <property type="entry name" value="BIOTINYL_LIPOYL"/>
    <property type="match status" value="1"/>
</dbReference>
<organism evidence="7 8">
    <name type="scientific">Cotesia glomerata</name>
    <name type="common">Lepidopteran parasitic wasp</name>
    <name type="synonym">Apanteles glomeratus</name>
    <dbReference type="NCBI Taxonomy" id="32391"/>
    <lineage>
        <taxon>Eukaryota</taxon>
        <taxon>Metazoa</taxon>
        <taxon>Ecdysozoa</taxon>
        <taxon>Arthropoda</taxon>
        <taxon>Hexapoda</taxon>
        <taxon>Insecta</taxon>
        <taxon>Pterygota</taxon>
        <taxon>Neoptera</taxon>
        <taxon>Endopterygota</taxon>
        <taxon>Hymenoptera</taxon>
        <taxon>Apocrita</taxon>
        <taxon>Ichneumonoidea</taxon>
        <taxon>Braconidae</taxon>
        <taxon>Microgastrinae</taxon>
        <taxon>Cotesia</taxon>
    </lineage>
</organism>
<dbReference type="Proteomes" id="UP000826195">
    <property type="component" value="Unassembled WGS sequence"/>
</dbReference>
<protein>
    <recommendedName>
        <fullName evidence="5">Glycine cleavage system H protein</fullName>
    </recommendedName>
</protein>
<dbReference type="InterPro" id="IPR011053">
    <property type="entry name" value="Single_hybrid_motif"/>
</dbReference>
<reference evidence="7 8" key="1">
    <citation type="journal article" date="2021" name="J. Hered.">
        <title>A chromosome-level genome assembly of the parasitoid wasp, Cotesia glomerata (Hymenoptera: Braconidae).</title>
        <authorList>
            <person name="Pinto B.J."/>
            <person name="Weis J.J."/>
            <person name="Gamble T."/>
            <person name="Ode P.J."/>
            <person name="Paul R."/>
            <person name="Zaspel J.M."/>
        </authorList>
    </citation>
    <scope>NUCLEOTIDE SEQUENCE [LARGE SCALE GENOMIC DNA]</scope>
    <source>
        <strain evidence="7">CgM1</strain>
    </source>
</reference>
<dbReference type="NCBIfam" id="TIGR00527">
    <property type="entry name" value="gcvH"/>
    <property type="match status" value="1"/>
</dbReference>